<keyword evidence="5 7" id="KW-1133">Transmembrane helix</keyword>
<evidence type="ECO:0000256" key="2">
    <source>
        <dbReference type="ARBA" id="ARBA00007977"/>
    </source>
</evidence>
<evidence type="ECO:0000256" key="1">
    <source>
        <dbReference type="ARBA" id="ARBA00004651"/>
    </source>
</evidence>
<protein>
    <submittedName>
        <fullName evidence="8">Sulfate exporter family transporter</fullName>
    </submittedName>
</protein>
<keyword evidence="6 7" id="KW-0472">Membrane</keyword>
<dbReference type="InterPro" id="IPR018383">
    <property type="entry name" value="UPF0324_pro"/>
</dbReference>
<feature type="transmembrane region" description="Helical" evidence="7">
    <location>
        <begin position="21"/>
        <end position="40"/>
    </location>
</feature>
<feature type="transmembrane region" description="Helical" evidence="7">
    <location>
        <begin position="104"/>
        <end position="125"/>
    </location>
</feature>
<gene>
    <name evidence="8" type="ORF">AB6M95_06030</name>
</gene>
<evidence type="ECO:0000256" key="6">
    <source>
        <dbReference type="ARBA" id="ARBA00023136"/>
    </source>
</evidence>
<dbReference type="EMBL" id="JBGLYH010000011">
    <property type="protein sequence ID" value="MEZ7196301.1"/>
    <property type="molecule type" value="Genomic_DNA"/>
</dbReference>
<feature type="transmembrane region" description="Helical" evidence="7">
    <location>
        <begin position="358"/>
        <end position="383"/>
    </location>
</feature>
<accession>A0ABV4K1U7</accession>
<dbReference type="PANTHER" id="PTHR30106">
    <property type="entry name" value="INNER MEMBRANE PROTEIN YEIH-RELATED"/>
    <property type="match status" value="1"/>
</dbReference>
<comment type="subcellular location">
    <subcellularLocation>
        <location evidence="1">Cell membrane</location>
        <topology evidence="1">Multi-pass membrane protein</topology>
    </subcellularLocation>
</comment>
<dbReference type="Pfam" id="PF03601">
    <property type="entry name" value="Cons_hypoth698"/>
    <property type="match status" value="1"/>
</dbReference>
<evidence type="ECO:0000313" key="9">
    <source>
        <dbReference type="Proteomes" id="UP001568698"/>
    </source>
</evidence>
<name>A0ABV4K1U7_9BACT</name>
<evidence type="ECO:0000256" key="5">
    <source>
        <dbReference type="ARBA" id="ARBA00022989"/>
    </source>
</evidence>
<keyword evidence="3" id="KW-1003">Cell membrane</keyword>
<dbReference type="Proteomes" id="UP001568698">
    <property type="component" value="Unassembled WGS sequence"/>
</dbReference>
<comment type="caution">
    <text evidence="8">The sequence shown here is derived from an EMBL/GenBank/DDBJ whole genome shotgun (WGS) entry which is preliminary data.</text>
</comment>
<feature type="transmembrane region" description="Helical" evidence="7">
    <location>
        <begin position="131"/>
        <end position="153"/>
    </location>
</feature>
<proteinExistence type="inferred from homology"/>
<dbReference type="RefSeq" id="WP_371385839.1">
    <property type="nucleotide sequence ID" value="NZ_JBGLYH010000011.1"/>
</dbReference>
<evidence type="ECO:0000256" key="7">
    <source>
        <dbReference type="SAM" id="Phobius"/>
    </source>
</evidence>
<evidence type="ECO:0000256" key="4">
    <source>
        <dbReference type="ARBA" id="ARBA00022692"/>
    </source>
</evidence>
<dbReference type="PANTHER" id="PTHR30106:SF2">
    <property type="entry name" value="UPF0324 INNER MEMBRANE PROTEIN YEIH"/>
    <property type="match status" value="1"/>
</dbReference>
<feature type="transmembrane region" description="Helical" evidence="7">
    <location>
        <begin position="259"/>
        <end position="278"/>
    </location>
</feature>
<evidence type="ECO:0000256" key="3">
    <source>
        <dbReference type="ARBA" id="ARBA00022475"/>
    </source>
</evidence>
<feature type="transmembrane region" description="Helical" evidence="7">
    <location>
        <begin position="80"/>
        <end position="97"/>
    </location>
</feature>
<keyword evidence="9" id="KW-1185">Reference proteome</keyword>
<organism evidence="8 9">
    <name type="scientific">Pseudodesulfovibrio karagichevae</name>
    <dbReference type="NCBI Taxonomy" id="3239305"/>
    <lineage>
        <taxon>Bacteria</taxon>
        <taxon>Pseudomonadati</taxon>
        <taxon>Thermodesulfobacteriota</taxon>
        <taxon>Desulfovibrionia</taxon>
        <taxon>Desulfovibrionales</taxon>
        <taxon>Desulfovibrionaceae</taxon>
    </lineage>
</organism>
<feature type="transmembrane region" description="Helical" evidence="7">
    <location>
        <begin position="298"/>
        <end position="317"/>
    </location>
</feature>
<reference evidence="8 9" key="1">
    <citation type="submission" date="2024-08" db="EMBL/GenBank/DDBJ databases">
        <title>Sulfate-reducing bacteria isolated from formation water of the oil field in Kazakhstan and description of Pseudodesulfovibrio sp.</title>
        <authorList>
            <person name="Bidzhieva S.K."/>
            <person name="Tourova T.P."/>
            <person name="Grouzdev D.S."/>
            <person name="Beletsky A.V."/>
            <person name="Sokolova D.S."/>
            <person name="Samigullina S.R."/>
            <person name="Poltaraus A.B."/>
            <person name="Avtukh A.N."/>
            <person name="Tereshina V.M."/>
            <person name="Zhaparov N.S."/>
            <person name="Mardanov A.V."/>
            <person name="Nazina T.N."/>
        </authorList>
    </citation>
    <scope>NUCLEOTIDE SEQUENCE [LARGE SCALE GENOMIC DNA]</scope>
    <source>
        <strain evidence="8 9">9FUS</strain>
    </source>
</reference>
<feature type="transmembrane region" description="Helical" evidence="7">
    <location>
        <begin position="193"/>
        <end position="215"/>
    </location>
</feature>
<evidence type="ECO:0000313" key="8">
    <source>
        <dbReference type="EMBL" id="MEZ7196301.1"/>
    </source>
</evidence>
<keyword evidence="4 7" id="KW-0812">Transmembrane</keyword>
<sequence>MNTHSMAINYAQGRTSWFSALYDLKAVLPGLLAMFFIAIFSNNLAGVPNPFTLQNLFAWLDGVIGPVRHQAFFQVLNSNFVWNPLLLGLIVANVFGVPDCWKRGLSYIHMLMPLGIIMLAPHFMLGHALKLGAAPILICTVFLFLTATLTLWISKLFKLDDRHGSIIAGGLATGDPHVCAILMPLIKAKGGQVVHGTACVIGFGLVSMFLVPVLGDWIGLSPRSLGLASAVGVGNNAQSLFAAFGSSYEAGRWASWFDVGRHVIMPAGFLYVFIVMFVRKLRNRADETVTATRGIKTFPLWLGVFVFLWALACLHLFKEPAHHAIFEMVKWDFSLAAAALGLSLPLREITRHGLKGFAVTAIAGVLRIVLLLAAIALCVKTGLLPA</sequence>
<comment type="similarity">
    <text evidence="2">Belongs to the UPF0324 family.</text>
</comment>